<feature type="transmembrane region" description="Helical" evidence="9">
    <location>
        <begin position="282"/>
        <end position="302"/>
    </location>
</feature>
<keyword evidence="12" id="KW-1185">Reference proteome</keyword>
<feature type="transmembrane region" description="Helical" evidence="9">
    <location>
        <begin position="87"/>
        <end position="107"/>
    </location>
</feature>
<feature type="region of interest" description="Disordered" evidence="8">
    <location>
        <begin position="453"/>
        <end position="488"/>
    </location>
</feature>
<keyword evidence="3 11" id="KW-0808">Transferase</keyword>
<evidence type="ECO:0000256" key="7">
    <source>
        <dbReference type="ARBA" id="ARBA00023315"/>
    </source>
</evidence>
<evidence type="ECO:0000256" key="6">
    <source>
        <dbReference type="ARBA" id="ARBA00023136"/>
    </source>
</evidence>
<dbReference type="AlphaFoldDB" id="A0A506Y1B1"/>
<dbReference type="PANTHER" id="PTHR23028:SF53">
    <property type="entry name" value="ACYL_TRANSF_3 DOMAIN-CONTAINING PROTEIN"/>
    <property type="match status" value="1"/>
</dbReference>
<dbReference type="Proteomes" id="UP000316252">
    <property type="component" value="Unassembled WGS sequence"/>
</dbReference>
<dbReference type="GO" id="GO:0005886">
    <property type="term" value="C:plasma membrane"/>
    <property type="evidence" value="ECO:0007669"/>
    <property type="project" value="UniProtKB-SubCell"/>
</dbReference>
<keyword evidence="5 9" id="KW-1133">Transmembrane helix</keyword>
<feature type="transmembrane region" description="Helical" evidence="9">
    <location>
        <begin position="252"/>
        <end position="270"/>
    </location>
</feature>
<evidence type="ECO:0000256" key="9">
    <source>
        <dbReference type="SAM" id="Phobius"/>
    </source>
</evidence>
<evidence type="ECO:0000256" key="5">
    <source>
        <dbReference type="ARBA" id="ARBA00022989"/>
    </source>
</evidence>
<comment type="caution">
    <text evidence="11">The sequence shown here is derived from an EMBL/GenBank/DDBJ whole genome shotgun (WGS) entry which is preliminary data.</text>
</comment>
<feature type="transmembrane region" description="Helical" evidence="9">
    <location>
        <begin position="128"/>
        <end position="147"/>
    </location>
</feature>
<dbReference type="SUPFAM" id="SSF52266">
    <property type="entry name" value="SGNH hydrolase"/>
    <property type="match status" value="1"/>
</dbReference>
<evidence type="ECO:0000256" key="3">
    <source>
        <dbReference type="ARBA" id="ARBA00022679"/>
    </source>
</evidence>
<proteinExistence type="predicted"/>
<keyword evidence="7 11" id="KW-0012">Acyltransferase</keyword>
<keyword evidence="4 9" id="KW-0812">Transmembrane</keyword>
<evidence type="ECO:0000313" key="12">
    <source>
        <dbReference type="Proteomes" id="UP000316252"/>
    </source>
</evidence>
<feature type="transmembrane region" description="Helical" evidence="9">
    <location>
        <begin position="64"/>
        <end position="81"/>
    </location>
</feature>
<dbReference type="PANTHER" id="PTHR23028">
    <property type="entry name" value="ACETYLTRANSFERASE"/>
    <property type="match status" value="1"/>
</dbReference>
<feature type="transmembrane region" description="Helical" evidence="9">
    <location>
        <begin position="421"/>
        <end position="449"/>
    </location>
</feature>
<evidence type="ECO:0000313" key="11">
    <source>
        <dbReference type="EMBL" id="TPW74728.1"/>
    </source>
</evidence>
<dbReference type="Pfam" id="PF01757">
    <property type="entry name" value="Acyl_transf_3"/>
    <property type="match status" value="1"/>
</dbReference>
<evidence type="ECO:0000256" key="4">
    <source>
        <dbReference type="ARBA" id="ARBA00022692"/>
    </source>
</evidence>
<evidence type="ECO:0000256" key="2">
    <source>
        <dbReference type="ARBA" id="ARBA00022475"/>
    </source>
</evidence>
<evidence type="ECO:0000256" key="8">
    <source>
        <dbReference type="SAM" id="MobiDB-lite"/>
    </source>
</evidence>
<evidence type="ECO:0000256" key="1">
    <source>
        <dbReference type="ARBA" id="ARBA00004651"/>
    </source>
</evidence>
<feature type="transmembrane region" description="Helical" evidence="9">
    <location>
        <begin position="198"/>
        <end position="213"/>
    </location>
</feature>
<organism evidence="11 12">
    <name type="scientific">Schumannella soli</name>
    <dbReference type="NCBI Taxonomy" id="2590779"/>
    <lineage>
        <taxon>Bacteria</taxon>
        <taxon>Bacillati</taxon>
        <taxon>Actinomycetota</taxon>
        <taxon>Actinomycetes</taxon>
        <taxon>Micrococcales</taxon>
        <taxon>Microbacteriaceae</taxon>
        <taxon>Schumannella</taxon>
    </lineage>
</organism>
<dbReference type="EMBL" id="VHQG01000004">
    <property type="protein sequence ID" value="TPW74728.1"/>
    <property type="molecule type" value="Genomic_DNA"/>
</dbReference>
<name>A0A506Y1B1_9MICO</name>
<feature type="transmembrane region" description="Helical" evidence="9">
    <location>
        <begin position="314"/>
        <end position="335"/>
    </location>
</feature>
<dbReference type="Gene3D" id="3.40.50.1110">
    <property type="entry name" value="SGNH hydrolase"/>
    <property type="match status" value="1"/>
</dbReference>
<feature type="domain" description="Acyltransferase 3" evidence="10">
    <location>
        <begin position="61"/>
        <end position="394"/>
    </location>
</feature>
<keyword evidence="6 9" id="KW-0472">Membrane</keyword>
<keyword evidence="2" id="KW-1003">Cell membrane</keyword>
<evidence type="ECO:0000259" key="10">
    <source>
        <dbReference type="Pfam" id="PF01757"/>
    </source>
</evidence>
<dbReference type="GO" id="GO:0009103">
    <property type="term" value="P:lipopolysaccharide biosynthetic process"/>
    <property type="evidence" value="ECO:0007669"/>
    <property type="project" value="TreeGrafter"/>
</dbReference>
<accession>A0A506Y1B1</accession>
<feature type="compositionally biased region" description="Low complexity" evidence="8">
    <location>
        <begin position="467"/>
        <end position="486"/>
    </location>
</feature>
<protein>
    <submittedName>
        <fullName evidence="11">Acyltransferase</fullName>
    </submittedName>
</protein>
<feature type="transmembrane region" description="Helical" evidence="9">
    <location>
        <begin position="377"/>
        <end position="401"/>
    </location>
</feature>
<dbReference type="OrthoDB" id="3404679at2"/>
<feature type="transmembrane region" description="Helical" evidence="9">
    <location>
        <begin position="347"/>
        <end position="365"/>
    </location>
</feature>
<feature type="region of interest" description="Disordered" evidence="8">
    <location>
        <begin position="25"/>
        <end position="46"/>
    </location>
</feature>
<comment type="subcellular location">
    <subcellularLocation>
        <location evidence="1">Cell membrane</location>
        <topology evidence="1">Multi-pass membrane protein</topology>
    </subcellularLocation>
</comment>
<gene>
    <name evidence="11" type="ORF">FJ657_14215</name>
</gene>
<reference evidence="11 12" key="1">
    <citation type="submission" date="2019-06" db="EMBL/GenBank/DDBJ databases">
        <authorList>
            <person name="Li F."/>
        </authorList>
    </citation>
    <scope>NUCLEOTIDE SEQUENCE [LARGE SCALE GENOMIC DNA]</scope>
    <source>
        <strain evidence="11 12">10F1D-1</strain>
    </source>
</reference>
<dbReference type="InterPro" id="IPR036514">
    <property type="entry name" value="SGNH_hydro_sf"/>
</dbReference>
<dbReference type="InterPro" id="IPR050879">
    <property type="entry name" value="Acyltransferase_3"/>
</dbReference>
<dbReference type="GO" id="GO:0016747">
    <property type="term" value="F:acyltransferase activity, transferring groups other than amino-acyl groups"/>
    <property type="evidence" value="ECO:0007669"/>
    <property type="project" value="InterPro"/>
</dbReference>
<sequence>MLLHGGRRRIQRGLGVIHSSSLKWVPPMTPTPSARPAAGTDPRPVADTAAASRGLRGRLTGLDGLRAIAVTLVVVFHLAPIPVLPGGFLGVDVFFVISGFLITTLLLREHVRTGRIRLGAFWLRRARRLLPALVLLLLVCGAAAAAVGGDTLLHLGSQLLGAATFSSNWIFIAQGSSYFDAATPELFRNLWSLAVEEQFYLLWPLAVLLLVLLPRRVRMWIALALAAASAAAMWVIADPSDGTRAYYGTDTHSFGLALGSFLAFAAQGWAGDRALWSRARRAALGILGLLSIGALVALAILLPEHDPFVFRGGLLLAAVLTVVAIAAAVTPGSLLGRALDLAPLRWIGARSYGIYLWHWPVYLLLDAAAPTWPREGWSGWALSGAALAITLTAAGVSYSALEQPIRTDGFRRTARLVLGWWRWGASSATAATVVTVLALGAVAATGWAVTRDPGVGSTQSQVEAGQAAISATPSPSASPSASAAPPQGDRISVIGDSVTLAAATELQTGLPGVDIEAAVSRQMSVAPQLVQALKDQGRLRPIVVVALGTNGSLSRTTLDEVRRIIGPQRELVLVTAQAPRSWIDPNNAILTAYAQQYRNVELSNWHDAVQPHLDQLNRDQVHFGGAGARLFTQTLEEALQRLAQLPPLRGDRDYESAPRPV</sequence>
<feature type="transmembrane region" description="Helical" evidence="9">
    <location>
        <begin position="220"/>
        <end position="237"/>
    </location>
</feature>
<dbReference type="InterPro" id="IPR002656">
    <property type="entry name" value="Acyl_transf_3_dom"/>
</dbReference>